<proteinExistence type="predicted"/>
<dbReference type="KEGG" id="tac:Ta0024"/>
<dbReference type="PaxDb" id="273075-Ta0024"/>
<dbReference type="Gene3D" id="3.40.50.620">
    <property type="entry name" value="HUPs"/>
    <property type="match status" value="1"/>
</dbReference>
<sequence length="477" mass="55115">MNTSVEDSRNYYDRVRQFDLIQVSIDSVSGRRIKARILADDLSFNLYFDYDEDVPLDDRVAGMIASLPVVNYAYFTREIRLNFPVPKSFLDQLREFVRINNIETFINSIVRRRYEFFRRDYLPDESEITQENAEGHTIISAESVYSNEPFHLATERNRVAVMSSGGKESLTTFGMLREIGADVFPVFFNESGGHWKTAKIAYDYMKKNYSNVHKVWSNVDRFYSFMNGHMPMLDQKEIRKTADSYPVQMFIFPVYVFSMLPYVIKYGIGNIALGDEFDDPIYQEKYRGIKHFYGVYDQTNEFNDTVSDLLARIGMPVRVFSAVYPIFGTLVEKILVKRYPELLRIQRSCHLCHYEGEEVVPCGRCTKCLGVLLFMINAGGDPTTAGYKPEAVKNLKKNLETANMRLDPVELDYLTRSVFLGQRDESHVEGIHILPGEDRLLSKVPDEFRDGVLRIISEYANGAYRIDGGRWVRMGTP</sequence>
<dbReference type="STRING" id="273075.gene:9571240"/>
<dbReference type="HOGENOM" id="CLU_579535_0_0_2"/>
<protein>
    <submittedName>
        <fullName evidence="1">Uncharacterized protein</fullName>
    </submittedName>
</protein>
<dbReference type="SUPFAM" id="SSF52402">
    <property type="entry name" value="Adenine nucleotide alpha hydrolases-like"/>
    <property type="match status" value="1"/>
</dbReference>
<evidence type="ECO:0000313" key="2">
    <source>
        <dbReference type="Proteomes" id="UP000001024"/>
    </source>
</evidence>
<evidence type="ECO:0000313" key="1">
    <source>
        <dbReference type="EMBL" id="CAC11173.1"/>
    </source>
</evidence>
<dbReference type="OrthoDB" id="30676at2157"/>
<keyword evidence="2" id="KW-1185">Reference proteome</keyword>
<gene>
    <name evidence="1" type="ordered locus">Ta0024</name>
</gene>
<dbReference type="EMBL" id="AL445063">
    <property type="protein sequence ID" value="CAC11173.1"/>
    <property type="molecule type" value="Genomic_DNA"/>
</dbReference>
<dbReference type="eggNOG" id="arCOG05346">
    <property type="taxonomic scope" value="Archaea"/>
</dbReference>
<dbReference type="RefSeq" id="WP_010900452.1">
    <property type="nucleotide sequence ID" value="NC_002578.1"/>
</dbReference>
<dbReference type="EnsemblBacteria" id="CAC11173">
    <property type="protein sequence ID" value="CAC11173"/>
    <property type="gene ID" value="CAC11173"/>
</dbReference>
<dbReference type="AlphaFoldDB" id="Q9HM45"/>
<dbReference type="Proteomes" id="UP000001024">
    <property type="component" value="Chromosome"/>
</dbReference>
<dbReference type="InterPro" id="IPR014729">
    <property type="entry name" value="Rossmann-like_a/b/a_fold"/>
</dbReference>
<name>Q9HM45_THEAC</name>
<reference evidence="1 2" key="1">
    <citation type="journal article" date="2000" name="Nature">
        <title>The genome sequence of the thermoacidophilic scavenger Thermoplasma acidophilum.</title>
        <authorList>
            <person name="Ruepp A."/>
            <person name="Graml W."/>
            <person name="Santos-Martinez M.L."/>
            <person name="Koretke K.K."/>
            <person name="Volker C."/>
            <person name="Mewes H.W."/>
            <person name="Frishman D."/>
            <person name="Stocker S."/>
            <person name="Lupas A.N."/>
            <person name="Baumeister W."/>
        </authorList>
    </citation>
    <scope>NUCLEOTIDE SEQUENCE [LARGE SCALE GENOMIC DNA]</scope>
    <source>
        <strain evidence="2">ATCC 25905 / DSM 1728 / JCM 9062 / NBRC 15155 / AMRC-C165</strain>
    </source>
</reference>
<accession>Q9HM45</accession>
<dbReference type="InParanoid" id="Q9HM45"/>
<organism evidence="1 2">
    <name type="scientific">Thermoplasma acidophilum (strain ATCC 25905 / DSM 1728 / JCM 9062 / NBRC 15155 / AMRC-C165)</name>
    <dbReference type="NCBI Taxonomy" id="273075"/>
    <lineage>
        <taxon>Archaea</taxon>
        <taxon>Methanobacteriati</taxon>
        <taxon>Thermoplasmatota</taxon>
        <taxon>Thermoplasmata</taxon>
        <taxon>Thermoplasmatales</taxon>
        <taxon>Thermoplasmataceae</taxon>
        <taxon>Thermoplasma</taxon>
    </lineage>
</organism>